<dbReference type="InterPro" id="IPR012677">
    <property type="entry name" value="Nucleotide-bd_a/b_plait_sf"/>
</dbReference>
<evidence type="ECO:0000256" key="7">
    <source>
        <dbReference type="RuleBase" id="RU003934"/>
    </source>
</evidence>
<keyword evidence="3 6" id="KW-0694">RNA-binding</keyword>
<dbReference type="Gene3D" id="3.30.70.330">
    <property type="match status" value="1"/>
</dbReference>
<evidence type="ECO:0000256" key="2">
    <source>
        <dbReference type="ARBA" id="ARBA00022730"/>
    </source>
</evidence>
<dbReference type="EMBL" id="CP097762">
    <property type="protein sequence ID" value="URJ25270.1"/>
    <property type="molecule type" value="Genomic_DNA"/>
</dbReference>
<evidence type="ECO:0000256" key="4">
    <source>
        <dbReference type="ARBA" id="ARBA00022980"/>
    </source>
</evidence>
<keyword evidence="2 6" id="KW-0699">rRNA-binding</keyword>
<dbReference type="PROSITE" id="PS00050">
    <property type="entry name" value="RIBOSOMAL_L23"/>
    <property type="match status" value="1"/>
</dbReference>
<proteinExistence type="inferred from homology"/>
<evidence type="ECO:0000256" key="5">
    <source>
        <dbReference type="ARBA" id="ARBA00023274"/>
    </source>
</evidence>
<keyword evidence="9" id="KW-1185">Reference proteome</keyword>
<gene>
    <name evidence="6 8" type="primary">rplW</name>
    <name evidence="8" type="ORF">M9405_00885</name>
</gene>
<dbReference type="InterPro" id="IPR001014">
    <property type="entry name" value="Ribosomal_uL23_CS"/>
</dbReference>
<comment type="subunit">
    <text evidence="6">Part of the 50S ribosomal subunit. Contacts protein L29, and trigger factor when it is bound to the ribosome.</text>
</comment>
<sequence>MTYKERLLKVIQSIHISEKTSMQSEKYNTFVFRVAKHTNKTDIKDAVRMLFSVEINHINTITVSGKYKRISKKNHFGRRDNWKKAYVTLKKGQKIDFINTK</sequence>
<dbReference type="NCBIfam" id="NF004359">
    <property type="entry name" value="PRK05738.1-3"/>
    <property type="match status" value="1"/>
</dbReference>
<protein>
    <recommendedName>
        <fullName evidence="6">Large ribosomal subunit protein uL23</fullName>
    </recommendedName>
</protein>
<dbReference type="Pfam" id="PF00276">
    <property type="entry name" value="Ribosomal_L23"/>
    <property type="match status" value="1"/>
</dbReference>
<comment type="function">
    <text evidence="6">One of the early assembly proteins it binds 23S rRNA. One of the proteins that surrounds the polypeptide exit tunnel on the outside of the ribosome. Forms the main docking site for trigger factor binding to the ribosome.</text>
</comment>
<dbReference type="SUPFAM" id="SSF54189">
    <property type="entry name" value="Ribosomal proteins S24e, L23 and L15e"/>
    <property type="match status" value="1"/>
</dbReference>
<evidence type="ECO:0000313" key="9">
    <source>
        <dbReference type="Proteomes" id="UP001056834"/>
    </source>
</evidence>
<evidence type="ECO:0000256" key="1">
    <source>
        <dbReference type="ARBA" id="ARBA00006700"/>
    </source>
</evidence>
<dbReference type="RefSeq" id="WP_250223401.1">
    <property type="nucleotide sequence ID" value="NZ_CP097762.1"/>
</dbReference>
<dbReference type="PANTHER" id="PTHR11620">
    <property type="entry name" value="60S RIBOSOMAL PROTEIN L23A"/>
    <property type="match status" value="1"/>
</dbReference>
<keyword evidence="5 6" id="KW-0687">Ribonucleoprotein</keyword>
<dbReference type="NCBIfam" id="NF004363">
    <property type="entry name" value="PRK05738.2-4"/>
    <property type="match status" value="1"/>
</dbReference>
<keyword evidence="4 6" id="KW-0689">Ribosomal protein</keyword>
<dbReference type="InterPro" id="IPR013025">
    <property type="entry name" value="Ribosomal_uL23-like"/>
</dbReference>
<evidence type="ECO:0000256" key="3">
    <source>
        <dbReference type="ARBA" id="ARBA00022884"/>
    </source>
</evidence>
<evidence type="ECO:0000313" key="8">
    <source>
        <dbReference type="EMBL" id="URJ25270.1"/>
    </source>
</evidence>
<dbReference type="HAMAP" id="MF_01369_B">
    <property type="entry name" value="Ribosomal_uL23_B"/>
    <property type="match status" value="1"/>
</dbReference>
<dbReference type="GO" id="GO:0005840">
    <property type="term" value="C:ribosome"/>
    <property type="evidence" value="ECO:0007669"/>
    <property type="project" value="UniProtKB-KW"/>
</dbReference>
<reference evidence="8" key="1">
    <citation type="submission" date="2022-05" db="EMBL/GenBank/DDBJ databases">
        <title>Impact of host demography and evolutionary history on endosymbiont molecular evolution: a test in carpenter ants (Genus Camponotus) and their Blochmannia endosymbionts.</title>
        <authorList>
            <person name="Manthey J.D."/>
            <person name="Giron J.C."/>
            <person name="Hruska J.P."/>
        </authorList>
    </citation>
    <scope>NUCLEOTIDE SEQUENCE</scope>
    <source>
        <strain evidence="8">C-006</strain>
    </source>
</reference>
<accession>A0ABY4SWD8</accession>
<evidence type="ECO:0000256" key="6">
    <source>
        <dbReference type="HAMAP-Rule" id="MF_01369"/>
    </source>
</evidence>
<dbReference type="InterPro" id="IPR012678">
    <property type="entry name" value="Ribosomal_uL23/eL15/eS24_sf"/>
</dbReference>
<organism evidence="8 9">
    <name type="scientific">Candidatus Blochmannia ocreatus</name>
    <name type="common">nom. nud.</name>
    <dbReference type="NCBI Taxonomy" id="251538"/>
    <lineage>
        <taxon>Bacteria</taxon>
        <taxon>Pseudomonadati</taxon>
        <taxon>Pseudomonadota</taxon>
        <taxon>Gammaproteobacteria</taxon>
        <taxon>Enterobacterales</taxon>
        <taxon>Enterobacteriaceae</taxon>
        <taxon>ant endosymbionts</taxon>
        <taxon>Candidatus Blochmanniella</taxon>
    </lineage>
</organism>
<comment type="similarity">
    <text evidence="1 6 7">Belongs to the universal ribosomal protein uL23 family.</text>
</comment>
<name>A0ABY4SWD8_9ENTR</name>
<dbReference type="Proteomes" id="UP001056834">
    <property type="component" value="Chromosome"/>
</dbReference>